<evidence type="ECO:0000313" key="2">
    <source>
        <dbReference type="Proteomes" id="UP000257109"/>
    </source>
</evidence>
<comment type="caution">
    <text evidence="1">The sequence shown here is derived from an EMBL/GenBank/DDBJ whole genome shotgun (WGS) entry which is preliminary data.</text>
</comment>
<proteinExistence type="predicted"/>
<keyword evidence="2" id="KW-1185">Reference proteome</keyword>
<reference evidence="1" key="1">
    <citation type="submission" date="2018-05" db="EMBL/GenBank/DDBJ databases">
        <title>Draft genome of Mucuna pruriens seed.</title>
        <authorList>
            <person name="Nnadi N.E."/>
            <person name="Vos R."/>
            <person name="Hasami M.H."/>
            <person name="Devisetty U.K."/>
            <person name="Aguiy J.C."/>
        </authorList>
    </citation>
    <scope>NUCLEOTIDE SEQUENCE [LARGE SCALE GENOMIC DNA]</scope>
    <source>
        <strain evidence="1">JCA_2017</strain>
    </source>
</reference>
<protein>
    <submittedName>
        <fullName evidence="1">Uncharacterized protein</fullName>
    </submittedName>
</protein>
<dbReference type="OrthoDB" id="3365801at2759"/>
<dbReference type="AlphaFoldDB" id="A0A371E6B6"/>
<dbReference type="EMBL" id="QJKJ01016050">
    <property type="protein sequence ID" value="RDX61582.1"/>
    <property type="molecule type" value="Genomic_DNA"/>
</dbReference>
<name>A0A371E6B6_MUCPR</name>
<feature type="non-terminal residue" evidence="1">
    <location>
        <position position="1"/>
    </location>
</feature>
<evidence type="ECO:0000313" key="1">
    <source>
        <dbReference type="EMBL" id="RDX61582.1"/>
    </source>
</evidence>
<accession>A0A371E6B6</accession>
<sequence>METQLYFYRVSRYGLEHDTRLMSNDVFKLRIRVSFHSSQATSRILLQHCASISSYNFIQEGQDFLATLLSRTYLSIGTVNEIAEGIISNIRAKY</sequence>
<organism evidence="1 2">
    <name type="scientific">Mucuna pruriens</name>
    <name type="common">Velvet bean</name>
    <name type="synonym">Dolichos pruriens</name>
    <dbReference type="NCBI Taxonomy" id="157652"/>
    <lineage>
        <taxon>Eukaryota</taxon>
        <taxon>Viridiplantae</taxon>
        <taxon>Streptophyta</taxon>
        <taxon>Embryophyta</taxon>
        <taxon>Tracheophyta</taxon>
        <taxon>Spermatophyta</taxon>
        <taxon>Magnoliopsida</taxon>
        <taxon>eudicotyledons</taxon>
        <taxon>Gunneridae</taxon>
        <taxon>Pentapetalae</taxon>
        <taxon>rosids</taxon>
        <taxon>fabids</taxon>
        <taxon>Fabales</taxon>
        <taxon>Fabaceae</taxon>
        <taxon>Papilionoideae</taxon>
        <taxon>50 kb inversion clade</taxon>
        <taxon>NPAAA clade</taxon>
        <taxon>indigoferoid/millettioid clade</taxon>
        <taxon>Phaseoleae</taxon>
        <taxon>Mucuna</taxon>
    </lineage>
</organism>
<dbReference type="Proteomes" id="UP000257109">
    <property type="component" value="Unassembled WGS sequence"/>
</dbReference>
<gene>
    <name evidence="1" type="ORF">CR513_60170</name>
</gene>